<sequence>MSAPQAPERAEAVVVGAGLIGMFTALSLAQRGIDVVLIDDIVNQKHSFKVGESFLVSTALPRTIGRLDKFLDEECFVKLGVWFTEGMEGAESFAPRSEWSIAPLSEHTLAQQSEDHRDHYLFKSAEDKLWFRCLAVDQQIVRPEAEDEIRATVRAHPRIRFLDSARVVDVQVEADAPNTVSWADRGASTTGQVVADWIVDCSGRNRMLARKFGHAIEKEVIAQDGFQTTSVWGQFTDITDEQFAPVWEYKDANGGSTPRDKYTVHLWGEGYWIWVIRLSKDRISVGVIFDQRVPLAGGTPREQFFGLIDRYPVLREVLTEERLLEFRMYRNTQYLTDTFVHPHGYGMVGDSSSIIDAYYSQGIGLSCQQLWHLTNVIEAHVHGGTLERAYIDRINRNARQDWLMIRNMLREKFTPAIQDPRYFLLTHLMDLVVLWSTGTARSDFATWLVRTDGETKREGPREERLRRRLSKRLFYSRSQPWAWLPPETVQRVQSHLQRKIAERARWRLEHGSEVPGFHCQISIARPLPRLWRVFTSGAKGVVDVSPLDQIAPASIRRPSARRPLTHRIPMSVNTRLKWVLNLRTHGVIGILAYGYLLDAADTAVRKARYRFSGRRPVPAQAPVADAAEAPAETLPPTATTPS</sequence>
<name>A0AAU1ZUI5_9ACTN</name>
<dbReference type="GO" id="GO:0071949">
    <property type="term" value="F:FAD binding"/>
    <property type="evidence" value="ECO:0007669"/>
    <property type="project" value="InterPro"/>
</dbReference>
<gene>
    <name evidence="6" type="ORF">OHA22_05265</name>
</gene>
<accession>A0AAU1ZUI5</accession>
<feature type="domain" description="FAD-binding" evidence="5">
    <location>
        <begin position="10"/>
        <end position="263"/>
    </location>
</feature>
<evidence type="ECO:0000256" key="3">
    <source>
        <dbReference type="SAM" id="MobiDB-lite"/>
    </source>
</evidence>
<evidence type="ECO:0000259" key="5">
    <source>
        <dbReference type="Pfam" id="PF01494"/>
    </source>
</evidence>
<dbReference type="InterPro" id="IPR036188">
    <property type="entry name" value="FAD/NAD-bd_sf"/>
</dbReference>
<keyword evidence="4" id="KW-0812">Transmembrane</keyword>
<dbReference type="PANTHER" id="PTHR43747:SF5">
    <property type="entry name" value="FAD-BINDING DOMAIN-CONTAINING PROTEIN"/>
    <property type="match status" value="1"/>
</dbReference>
<organism evidence="6">
    <name type="scientific">Streptomyces sp. NBC_00093</name>
    <dbReference type="NCBI Taxonomy" id="2975649"/>
    <lineage>
        <taxon>Bacteria</taxon>
        <taxon>Bacillati</taxon>
        <taxon>Actinomycetota</taxon>
        <taxon>Actinomycetes</taxon>
        <taxon>Kitasatosporales</taxon>
        <taxon>Streptomycetaceae</taxon>
        <taxon>Streptomyces</taxon>
    </lineage>
</organism>
<dbReference type="GO" id="GO:0016491">
    <property type="term" value="F:oxidoreductase activity"/>
    <property type="evidence" value="ECO:0007669"/>
    <property type="project" value="UniProtKB-KW"/>
</dbReference>
<dbReference type="PRINTS" id="PR00420">
    <property type="entry name" value="RNGMNOXGNASE"/>
</dbReference>
<feature type="region of interest" description="Disordered" evidence="3">
    <location>
        <begin position="617"/>
        <end position="642"/>
    </location>
</feature>
<dbReference type="Pfam" id="PF01494">
    <property type="entry name" value="FAD_binding_3"/>
    <property type="match status" value="1"/>
</dbReference>
<proteinExistence type="inferred from homology"/>
<dbReference type="InterPro" id="IPR050816">
    <property type="entry name" value="Flavin-dep_Halogenase_NPB"/>
</dbReference>
<keyword evidence="1" id="KW-0560">Oxidoreductase</keyword>
<evidence type="ECO:0000313" key="6">
    <source>
        <dbReference type="EMBL" id="WTT14973.1"/>
    </source>
</evidence>
<dbReference type="PANTHER" id="PTHR43747">
    <property type="entry name" value="FAD-BINDING PROTEIN"/>
    <property type="match status" value="1"/>
</dbReference>
<evidence type="ECO:0000256" key="4">
    <source>
        <dbReference type="SAM" id="Phobius"/>
    </source>
</evidence>
<protein>
    <submittedName>
        <fullName evidence="6">Tryptophan 7-halogenase</fullName>
    </submittedName>
</protein>
<keyword evidence="4" id="KW-1133">Transmembrane helix</keyword>
<dbReference type="EMBL" id="CP108222">
    <property type="protein sequence ID" value="WTT14973.1"/>
    <property type="molecule type" value="Genomic_DNA"/>
</dbReference>
<dbReference type="Gene3D" id="3.50.50.60">
    <property type="entry name" value="FAD/NAD(P)-binding domain"/>
    <property type="match status" value="1"/>
</dbReference>
<evidence type="ECO:0000256" key="1">
    <source>
        <dbReference type="ARBA" id="ARBA00023002"/>
    </source>
</evidence>
<feature type="transmembrane region" description="Helical" evidence="4">
    <location>
        <begin position="12"/>
        <end position="29"/>
    </location>
</feature>
<comment type="similarity">
    <text evidence="2">Belongs to the flavin-dependent halogenase family. Bacterial tryptophan halogenase subfamily.</text>
</comment>
<dbReference type="AlphaFoldDB" id="A0AAU1ZUI5"/>
<dbReference type="InterPro" id="IPR002938">
    <property type="entry name" value="FAD-bd"/>
</dbReference>
<dbReference type="SUPFAM" id="SSF51905">
    <property type="entry name" value="FAD/NAD(P)-binding domain"/>
    <property type="match status" value="1"/>
</dbReference>
<keyword evidence="4" id="KW-0472">Membrane</keyword>
<evidence type="ECO:0000256" key="2">
    <source>
        <dbReference type="ARBA" id="ARBA00038396"/>
    </source>
</evidence>
<reference evidence="6" key="1">
    <citation type="submission" date="2022-10" db="EMBL/GenBank/DDBJ databases">
        <title>The complete genomes of actinobacterial strains from the NBC collection.</title>
        <authorList>
            <person name="Joergensen T.S."/>
            <person name="Alvarez Arevalo M."/>
            <person name="Sterndorff E.B."/>
            <person name="Faurdal D."/>
            <person name="Vuksanovic O."/>
            <person name="Mourched A.-S."/>
            <person name="Charusanti P."/>
            <person name="Shaw S."/>
            <person name="Blin K."/>
            <person name="Weber T."/>
        </authorList>
    </citation>
    <scope>NUCLEOTIDE SEQUENCE</scope>
    <source>
        <strain evidence="6">NBC_00093</strain>
    </source>
</reference>